<dbReference type="KEGG" id="fuv:JR347_06785"/>
<dbReference type="AlphaFoldDB" id="A0A974WNL2"/>
<reference evidence="1" key="1">
    <citation type="submission" date="2021-02" db="EMBL/GenBank/DDBJ databases">
        <title>Fulvivirga sp. S481 isolated from sea water.</title>
        <authorList>
            <person name="Bae S.S."/>
            <person name="Baek K."/>
        </authorList>
    </citation>
    <scope>NUCLEOTIDE SEQUENCE</scope>
    <source>
        <strain evidence="1">S481</strain>
    </source>
</reference>
<protein>
    <submittedName>
        <fullName evidence="1">Uncharacterized protein</fullName>
    </submittedName>
</protein>
<evidence type="ECO:0000313" key="1">
    <source>
        <dbReference type="EMBL" id="QSE98778.1"/>
    </source>
</evidence>
<accession>A0A974WNL2</accession>
<keyword evidence="2" id="KW-1185">Reference proteome</keyword>
<evidence type="ECO:0000313" key="2">
    <source>
        <dbReference type="Proteomes" id="UP000662783"/>
    </source>
</evidence>
<dbReference type="Proteomes" id="UP000662783">
    <property type="component" value="Chromosome"/>
</dbReference>
<organism evidence="1 2">
    <name type="scientific">Fulvivirga lutea</name>
    <dbReference type="NCBI Taxonomy" id="2810512"/>
    <lineage>
        <taxon>Bacteria</taxon>
        <taxon>Pseudomonadati</taxon>
        <taxon>Bacteroidota</taxon>
        <taxon>Cytophagia</taxon>
        <taxon>Cytophagales</taxon>
        <taxon>Fulvivirgaceae</taxon>
        <taxon>Fulvivirga</taxon>
    </lineage>
</organism>
<sequence>MDMRYMGCVDKLSPHLDGDHSIKNWSVDISGENKMLKVTDEEVTDRYVNGILSKEDYQVLGSNIRQQIIH</sequence>
<dbReference type="RefSeq" id="WP_205723292.1">
    <property type="nucleotide sequence ID" value="NZ_CP070608.1"/>
</dbReference>
<name>A0A974WNL2_9BACT</name>
<gene>
    <name evidence="1" type="ORF">JR347_06785</name>
</gene>
<dbReference type="EMBL" id="CP070608">
    <property type="protein sequence ID" value="QSE98778.1"/>
    <property type="molecule type" value="Genomic_DNA"/>
</dbReference>
<proteinExistence type="predicted"/>